<dbReference type="GO" id="GO:0016020">
    <property type="term" value="C:membrane"/>
    <property type="evidence" value="ECO:0007669"/>
    <property type="project" value="UniProtKB-SubCell"/>
</dbReference>
<evidence type="ECO:0000256" key="1">
    <source>
        <dbReference type="ARBA" id="ARBA00004141"/>
    </source>
</evidence>
<keyword evidence="5 9" id="KW-0472">Membrane</keyword>
<gene>
    <name evidence="13" type="ORF">HYDPIDRAFT_170275</name>
</gene>
<name>A0A0C9WAT4_9AGAM</name>
<feature type="transmembrane region" description="Helical" evidence="9">
    <location>
        <begin position="1234"/>
        <end position="1259"/>
    </location>
</feature>
<evidence type="ECO:0000259" key="11">
    <source>
        <dbReference type="Pfam" id="PF01370"/>
    </source>
</evidence>
<evidence type="ECO:0000256" key="6">
    <source>
        <dbReference type="ARBA" id="ARBA00023139"/>
    </source>
</evidence>
<evidence type="ECO:0000259" key="12">
    <source>
        <dbReference type="Pfam" id="PF01529"/>
    </source>
</evidence>
<dbReference type="Gene3D" id="3.40.50.720">
    <property type="entry name" value="NAD(P)-binding Rossmann-like Domain"/>
    <property type="match status" value="1"/>
</dbReference>
<feature type="domain" description="NAD-dependent epimerase/dehydratase" evidence="11">
    <location>
        <begin position="18"/>
        <end position="265"/>
    </location>
</feature>
<dbReference type="InterPro" id="IPR001509">
    <property type="entry name" value="Epimerase_deHydtase"/>
</dbReference>
<dbReference type="GO" id="GO:0019706">
    <property type="term" value="F:protein-cysteine S-palmitoyltransferase activity"/>
    <property type="evidence" value="ECO:0007669"/>
    <property type="project" value="UniProtKB-EC"/>
</dbReference>
<comment type="similarity">
    <text evidence="2">Belongs to the NAD(P)-dependent epimerase/dehydratase family.</text>
</comment>
<evidence type="ECO:0000256" key="8">
    <source>
        <dbReference type="ARBA" id="ARBA00048048"/>
    </source>
</evidence>
<dbReference type="OrthoDB" id="331544at2759"/>
<dbReference type="Gene3D" id="3.90.550.10">
    <property type="entry name" value="Spore Coat Polysaccharide Biosynthesis Protein SpsA, Chain A"/>
    <property type="match status" value="1"/>
</dbReference>
<dbReference type="Pfam" id="PF01370">
    <property type="entry name" value="Epimerase"/>
    <property type="match status" value="1"/>
</dbReference>
<keyword evidence="13" id="KW-0808">Transferase</keyword>
<dbReference type="InterPro" id="IPR001173">
    <property type="entry name" value="Glyco_trans_2-like"/>
</dbReference>
<keyword evidence="4 9" id="KW-1133">Transmembrane helix</keyword>
<organism evidence="13 14">
    <name type="scientific">Hydnomerulius pinastri MD-312</name>
    <dbReference type="NCBI Taxonomy" id="994086"/>
    <lineage>
        <taxon>Eukaryota</taxon>
        <taxon>Fungi</taxon>
        <taxon>Dikarya</taxon>
        <taxon>Basidiomycota</taxon>
        <taxon>Agaricomycotina</taxon>
        <taxon>Agaricomycetes</taxon>
        <taxon>Agaricomycetidae</taxon>
        <taxon>Boletales</taxon>
        <taxon>Boletales incertae sedis</taxon>
        <taxon>Leucogyrophana</taxon>
    </lineage>
</organism>
<keyword evidence="14" id="KW-1185">Reference proteome</keyword>
<dbReference type="HOGENOM" id="CLU_005635_0_0_1"/>
<dbReference type="PANTHER" id="PTHR43000">
    <property type="entry name" value="DTDP-D-GLUCOSE 4,6-DEHYDRATASE-RELATED"/>
    <property type="match status" value="1"/>
</dbReference>
<dbReference type="InterPro" id="IPR036291">
    <property type="entry name" value="NAD(P)-bd_dom_sf"/>
</dbReference>
<evidence type="ECO:0000256" key="7">
    <source>
        <dbReference type="ARBA" id="ARBA00023288"/>
    </source>
</evidence>
<evidence type="ECO:0000256" key="3">
    <source>
        <dbReference type="ARBA" id="ARBA00022692"/>
    </source>
</evidence>
<proteinExistence type="inferred from homology"/>
<comment type="subcellular location">
    <subcellularLocation>
        <location evidence="1">Membrane</location>
        <topology evidence="1">Multi-pass membrane protein</topology>
    </subcellularLocation>
</comment>
<accession>A0A0C9WAT4</accession>
<feature type="domain" description="Glycosyltransferase 2-like" evidence="10">
    <location>
        <begin position="633"/>
        <end position="739"/>
    </location>
</feature>
<dbReference type="InterPro" id="IPR001594">
    <property type="entry name" value="Palmitoyltrfase_DHHC"/>
</dbReference>
<evidence type="ECO:0000256" key="5">
    <source>
        <dbReference type="ARBA" id="ARBA00023136"/>
    </source>
</evidence>
<feature type="transmembrane region" description="Helical" evidence="9">
    <location>
        <begin position="897"/>
        <end position="923"/>
    </location>
</feature>
<dbReference type="EMBL" id="KN839873">
    <property type="protein sequence ID" value="KIJ60372.1"/>
    <property type="molecule type" value="Genomic_DNA"/>
</dbReference>
<evidence type="ECO:0000256" key="9">
    <source>
        <dbReference type="SAM" id="Phobius"/>
    </source>
</evidence>
<dbReference type="Proteomes" id="UP000053820">
    <property type="component" value="Unassembled WGS sequence"/>
</dbReference>
<dbReference type="Pfam" id="PF01529">
    <property type="entry name" value="DHHC"/>
    <property type="match status" value="1"/>
</dbReference>
<comment type="catalytic activity">
    <reaction evidence="8">
        <text>L-cysteinyl-[protein] + hexadecanoyl-CoA = S-hexadecanoyl-L-cysteinyl-[protein] + CoA</text>
        <dbReference type="Rhea" id="RHEA:36683"/>
        <dbReference type="Rhea" id="RHEA-COMP:10131"/>
        <dbReference type="Rhea" id="RHEA-COMP:11032"/>
        <dbReference type="ChEBI" id="CHEBI:29950"/>
        <dbReference type="ChEBI" id="CHEBI:57287"/>
        <dbReference type="ChEBI" id="CHEBI:57379"/>
        <dbReference type="ChEBI" id="CHEBI:74151"/>
        <dbReference type="EC" id="2.3.1.225"/>
    </reaction>
</comment>
<feature type="transmembrane region" description="Helical" evidence="9">
    <location>
        <begin position="1113"/>
        <end position="1133"/>
    </location>
</feature>
<dbReference type="SUPFAM" id="SSF53448">
    <property type="entry name" value="Nucleotide-diphospho-sugar transferases"/>
    <property type="match status" value="1"/>
</dbReference>
<feature type="domain" description="Palmitoyltransferase DHHC" evidence="12">
    <location>
        <begin position="1185"/>
        <end position="1274"/>
    </location>
</feature>
<keyword evidence="3 9" id="KW-0812">Transmembrane</keyword>
<keyword evidence="6" id="KW-0564">Palmitate</keyword>
<feature type="transmembrane region" description="Helical" evidence="9">
    <location>
        <begin position="1197"/>
        <end position="1214"/>
    </location>
</feature>
<dbReference type="Gene3D" id="3.90.25.10">
    <property type="entry name" value="UDP-galactose 4-epimerase, domain 1"/>
    <property type="match status" value="1"/>
</dbReference>
<protein>
    <submittedName>
        <fullName evidence="13">Glycosyltransferase family 2 protein</fullName>
    </submittedName>
</protein>
<feature type="transmembrane region" description="Helical" evidence="9">
    <location>
        <begin position="1007"/>
        <end position="1028"/>
    </location>
</feature>
<dbReference type="SUPFAM" id="SSF51735">
    <property type="entry name" value="NAD(P)-binding Rossmann-fold domains"/>
    <property type="match status" value="1"/>
</dbReference>
<dbReference type="Pfam" id="PF00535">
    <property type="entry name" value="Glycos_transf_2"/>
    <property type="match status" value="1"/>
</dbReference>
<evidence type="ECO:0000313" key="14">
    <source>
        <dbReference type="Proteomes" id="UP000053820"/>
    </source>
</evidence>
<keyword evidence="7" id="KW-0449">Lipoprotein</keyword>
<evidence type="ECO:0000256" key="2">
    <source>
        <dbReference type="ARBA" id="ARBA00007637"/>
    </source>
</evidence>
<dbReference type="InterPro" id="IPR029044">
    <property type="entry name" value="Nucleotide-diphossugar_trans"/>
</dbReference>
<evidence type="ECO:0000259" key="10">
    <source>
        <dbReference type="Pfam" id="PF00535"/>
    </source>
</evidence>
<evidence type="ECO:0000256" key="4">
    <source>
        <dbReference type="ARBA" id="ARBA00022989"/>
    </source>
</evidence>
<sequence>MNPVQYKPPVFHGPRKFLVTGGNGFIGSHVAKALYDRGEFVRVLDIHESSEFSESISNETFIGNLCDASVCDQAVRDIDTVLHFAATMGGMGMIHEGNDFSIYPENASMTSNILFASIRAGVRVFFYASSACVYPGDLQDDPDSDVSLAEKDVWASGAPKPQGLYGLEKLVSELLIQQSCGKMQVRIARFHNVFGPRGAWMNGREKVPAALLRKALAIRLAGEFPADLEIWGDGTQRRSFLFINDCVEAVLLLLESNCTNPVNIGSDRSISIEGLAQIAIRCAGLREEDVHFRYVVDSKPIGVSSRNSNNDLVKQTLGWSPSVILENGMNETAEWMKREMETVVADMKDSERALTLRKLQVSELVDLTNSGIKFAILLPITSRGSNPPEECLFQLASFAKSLARTTSRDTQQLGGQRFFVKVYVAIDKGDPLLDDQSELNKAESVLVSQGICDVAVEFCIQPPGRVCAIWRQIAKRAWEDGCDYLVLMGDDVVLKDEGWMRDAHAEFADIAKREGVPHGFGCVAFTDVTFPGMPTFPIIHRTHLDIFDGNVIPEIFINQDGDPFLYQLYRRWNCSTMFPARILNEIGGSRPARYRQQHADGWTFNTLDDATDTAEQWLREHCPAASRKLTMDIVIPSYRVQLPFLGPILTLKPSSTCTVMFIVIVDDPHSTARFELENKYACRPDVRIRVNTENLGASASRNRGIKESAAEWIIFLDDDIAPRADLLIEAEKIIRAHPKAAGFIGNAHFPPADSIFTTAVHLAGVTYFWDIATKMPGETDMPWGVTANLIARRVDDGVEYNLQFPKTGGGEDIDFCRQKRQFSIDNGGEGFHPSPEVVVTHPWWSGGKRSYWRFYMWSKGDGGLIKLYPELTYFDHAPNSAECLLISCVLASVGVPVYLFTSVTFFFLVAIYLGVATVVANIAHDVYRHLFRNADRAMALNSTVGSVDWVLAVIESSLIRMASECGRVVGLLERNEILLLGRRFDWFTGRAGEGPMREERMNARQRFGIIANLLVVALAVLHWLWLAVPDYSRLHNGLDKHESHWACLLLFGSPAESEHSLAPRADYTNPTTTRDNLLVLERRSSKLSVTGSSRVFRCFKWLERAGDRVTGAAGPYFVGLAVILISLGTISFLRPGFIDDAPRYPGTGFLWASPSRAQRRLVTSGVQWSSQEVEIAMFGDATRGINQCVGLHNERHFVLFMVYLVLATFFLSYLGYPHALDALGITYVPWTHTLPQLCFILTYMLSVVLCIAVAIMLLWHLWGITRGETSVEAQDHGVYRKVAEGRGDTFVNSYDLGKRKNLQMFFNIGPNGYPLYTLFVPFRIMPYTDGRSWARREGLLRHHGVREGEELTDDEEEEP</sequence>
<reference evidence="13 14" key="1">
    <citation type="submission" date="2014-04" db="EMBL/GenBank/DDBJ databases">
        <title>Evolutionary Origins and Diversification of the Mycorrhizal Mutualists.</title>
        <authorList>
            <consortium name="DOE Joint Genome Institute"/>
            <consortium name="Mycorrhizal Genomics Consortium"/>
            <person name="Kohler A."/>
            <person name="Kuo A."/>
            <person name="Nagy L.G."/>
            <person name="Floudas D."/>
            <person name="Copeland A."/>
            <person name="Barry K.W."/>
            <person name="Cichocki N."/>
            <person name="Veneault-Fourrey C."/>
            <person name="LaButti K."/>
            <person name="Lindquist E.A."/>
            <person name="Lipzen A."/>
            <person name="Lundell T."/>
            <person name="Morin E."/>
            <person name="Murat C."/>
            <person name="Riley R."/>
            <person name="Ohm R."/>
            <person name="Sun H."/>
            <person name="Tunlid A."/>
            <person name="Henrissat B."/>
            <person name="Grigoriev I.V."/>
            <person name="Hibbett D.S."/>
            <person name="Martin F."/>
        </authorList>
    </citation>
    <scope>NUCLEOTIDE SEQUENCE [LARGE SCALE GENOMIC DNA]</scope>
    <source>
        <strain evidence="13 14">MD-312</strain>
    </source>
</reference>
<evidence type="ECO:0000313" key="13">
    <source>
        <dbReference type="EMBL" id="KIJ60372.1"/>
    </source>
</evidence>
<dbReference type="CDD" id="cd00761">
    <property type="entry name" value="Glyco_tranf_GTA_type"/>
    <property type="match status" value="1"/>
</dbReference>